<dbReference type="KEGG" id="svo:SVI_0173"/>
<dbReference type="Gene3D" id="3.20.20.370">
    <property type="entry name" value="Glycoside hydrolase/deacetylase"/>
    <property type="match status" value="1"/>
</dbReference>
<dbReference type="InterPro" id="IPR011330">
    <property type="entry name" value="Glyco_hydro/deAcase_b/a-brl"/>
</dbReference>
<evidence type="ECO:0000256" key="1">
    <source>
        <dbReference type="ARBA" id="ARBA00004613"/>
    </source>
</evidence>
<proteinExistence type="predicted"/>
<dbReference type="SUPFAM" id="SSF88713">
    <property type="entry name" value="Glycoside hydrolase/deacetylase"/>
    <property type="match status" value="1"/>
</dbReference>
<dbReference type="PROSITE" id="PS51677">
    <property type="entry name" value="NODB"/>
    <property type="match status" value="1"/>
</dbReference>
<dbReference type="EMBL" id="AP011177">
    <property type="protein sequence ID" value="BAJ00144.1"/>
    <property type="molecule type" value="Genomic_DNA"/>
</dbReference>
<dbReference type="OrthoDB" id="9814639at2"/>
<dbReference type="eggNOG" id="COG0726">
    <property type="taxonomic scope" value="Bacteria"/>
</dbReference>
<keyword evidence="6" id="KW-1185">Reference proteome</keyword>
<dbReference type="RefSeq" id="WP_013049459.1">
    <property type="nucleotide sequence ID" value="NC_014012.1"/>
</dbReference>
<feature type="signal peptide" evidence="3">
    <location>
        <begin position="1"/>
        <end position="24"/>
    </location>
</feature>
<evidence type="ECO:0000256" key="3">
    <source>
        <dbReference type="SAM" id="SignalP"/>
    </source>
</evidence>
<dbReference type="HOGENOM" id="CLU_030024_0_1_6"/>
<dbReference type="PANTHER" id="PTHR34216:SF3">
    <property type="entry name" value="POLY-BETA-1,6-N-ACETYL-D-GLUCOSAMINE N-DEACETYLASE"/>
    <property type="match status" value="1"/>
</dbReference>
<dbReference type="AlphaFoldDB" id="D4ZDM2"/>
<sequence length="353" mass="39751">MFKNALITLLVLFSLSLQAFTAQAAVILLYHHVSDGTPAITSVTPAQFKEQMQYLADNDFIVVPLSQVVDAIRNLRPIAEKTVVITFDDGYKSVAETASPILKEYGFPYTLFVSIEPIKAKYRGMMSWEELIKLSKEGAEIANHSWGHEHLIRKLAGETEPQWILRTEKNILDSEAEIRKATGQDHKMFAYPYGEYNQALEDIISRNGFVGLGQQSGAAGRYSSLTALPRFPVAGVYADLASLKVKMHSLNMPVLSLTPKDSELKDGNWRPELTLTLDISDIYPHQMMCFIQGQGAKKPLWLSENEFSIRAEFDLPPGRSRYNCTVPSKTKSGYYWFSQAWVRPNDDGSWSKE</sequence>
<dbReference type="Proteomes" id="UP000002350">
    <property type="component" value="Chromosome"/>
</dbReference>
<dbReference type="GO" id="GO:0016810">
    <property type="term" value="F:hydrolase activity, acting on carbon-nitrogen (but not peptide) bonds"/>
    <property type="evidence" value="ECO:0007669"/>
    <property type="project" value="InterPro"/>
</dbReference>
<comment type="subcellular location">
    <subcellularLocation>
        <location evidence="1">Secreted</location>
    </subcellularLocation>
</comment>
<dbReference type="PANTHER" id="PTHR34216">
    <property type="match status" value="1"/>
</dbReference>
<keyword evidence="2 3" id="KW-0732">Signal</keyword>
<dbReference type="GO" id="GO:0005975">
    <property type="term" value="P:carbohydrate metabolic process"/>
    <property type="evidence" value="ECO:0007669"/>
    <property type="project" value="InterPro"/>
</dbReference>
<gene>
    <name evidence="5" type="ordered locus">SVI_0173</name>
</gene>
<evidence type="ECO:0000313" key="5">
    <source>
        <dbReference type="EMBL" id="BAJ00144.1"/>
    </source>
</evidence>
<dbReference type="InterPro" id="IPR051398">
    <property type="entry name" value="Polysacch_Deacetylase"/>
</dbReference>
<feature type="domain" description="NodB homology" evidence="4">
    <location>
        <begin position="81"/>
        <end position="353"/>
    </location>
</feature>
<name>D4ZDM2_SHEVD</name>
<protein>
    <submittedName>
        <fullName evidence="5">Polysaccharide deacetylase family protein</fullName>
    </submittedName>
</protein>
<dbReference type="InterPro" id="IPR002509">
    <property type="entry name" value="NODB_dom"/>
</dbReference>
<dbReference type="Pfam" id="PF01522">
    <property type="entry name" value="Polysacc_deac_1"/>
    <property type="match status" value="1"/>
</dbReference>
<feature type="chain" id="PRO_5003068703" evidence="3">
    <location>
        <begin position="25"/>
        <end position="353"/>
    </location>
</feature>
<dbReference type="GO" id="GO:0005576">
    <property type="term" value="C:extracellular region"/>
    <property type="evidence" value="ECO:0007669"/>
    <property type="project" value="UniProtKB-SubCell"/>
</dbReference>
<dbReference type="CDD" id="cd10973">
    <property type="entry name" value="CE4_DAC_u4_5s"/>
    <property type="match status" value="1"/>
</dbReference>
<organism evidence="5 6">
    <name type="scientific">Shewanella violacea (strain JCM 10179 / CIP 106290 / LMG 19151 / DSS12)</name>
    <dbReference type="NCBI Taxonomy" id="637905"/>
    <lineage>
        <taxon>Bacteria</taxon>
        <taxon>Pseudomonadati</taxon>
        <taxon>Pseudomonadota</taxon>
        <taxon>Gammaproteobacteria</taxon>
        <taxon>Alteromonadales</taxon>
        <taxon>Shewanellaceae</taxon>
        <taxon>Shewanella</taxon>
    </lineage>
</organism>
<reference evidence="6" key="1">
    <citation type="journal article" date="2010" name="Mol. Biosyst.">
        <title>Complete genome sequence and comparative analysis of Shewanella violacea, a psychrophilic and piezophilic bacterium from deep sea floor sediments.</title>
        <authorList>
            <person name="Aono E."/>
            <person name="Baba T."/>
            <person name="Ara T."/>
            <person name="Nishi T."/>
            <person name="Nakamichi T."/>
            <person name="Inamoto E."/>
            <person name="Toyonaga H."/>
            <person name="Hasegawa M."/>
            <person name="Takai Y."/>
            <person name="Okumura Y."/>
            <person name="Baba M."/>
            <person name="Tomita M."/>
            <person name="Kato C."/>
            <person name="Oshima T."/>
            <person name="Nakasone K."/>
            <person name="Mori H."/>
        </authorList>
    </citation>
    <scope>NUCLEOTIDE SEQUENCE [LARGE SCALE GENOMIC DNA]</scope>
    <source>
        <strain evidence="6">JCM 10179 / CIP 106290 / LMG 19151 / DSS12</strain>
    </source>
</reference>
<accession>D4ZDM2</accession>
<evidence type="ECO:0000259" key="4">
    <source>
        <dbReference type="PROSITE" id="PS51677"/>
    </source>
</evidence>
<dbReference type="STRING" id="637905.SVI_0173"/>
<evidence type="ECO:0000256" key="2">
    <source>
        <dbReference type="ARBA" id="ARBA00022729"/>
    </source>
</evidence>
<evidence type="ECO:0000313" key="6">
    <source>
        <dbReference type="Proteomes" id="UP000002350"/>
    </source>
</evidence>